<sequence>MQDWLVMQVFYGGLSTNTKTIVDAAAGVAFLSKDYAETYELLKEVTTNASDWSSRRDNEKKVAVNNNPYSKTYNPRWQNHPNFSWKNLGQAAPPYQQQQQQHPRMNLEEAMAKLLAS</sequence>
<organism evidence="1 2">
    <name type="scientific">Bauhinia variegata</name>
    <name type="common">Purple orchid tree</name>
    <name type="synonym">Phanera variegata</name>
    <dbReference type="NCBI Taxonomy" id="167791"/>
    <lineage>
        <taxon>Eukaryota</taxon>
        <taxon>Viridiplantae</taxon>
        <taxon>Streptophyta</taxon>
        <taxon>Embryophyta</taxon>
        <taxon>Tracheophyta</taxon>
        <taxon>Spermatophyta</taxon>
        <taxon>Magnoliopsida</taxon>
        <taxon>eudicotyledons</taxon>
        <taxon>Gunneridae</taxon>
        <taxon>Pentapetalae</taxon>
        <taxon>rosids</taxon>
        <taxon>fabids</taxon>
        <taxon>Fabales</taxon>
        <taxon>Fabaceae</taxon>
        <taxon>Cercidoideae</taxon>
        <taxon>Cercideae</taxon>
        <taxon>Bauhiniinae</taxon>
        <taxon>Bauhinia</taxon>
    </lineage>
</organism>
<reference evidence="1 2" key="1">
    <citation type="journal article" date="2022" name="DNA Res.">
        <title>Chromosomal-level genome assembly of the orchid tree Bauhinia variegata (Leguminosae; Cercidoideae) supports the allotetraploid origin hypothesis of Bauhinia.</title>
        <authorList>
            <person name="Zhong Y."/>
            <person name="Chen Y."/>
            <person name="Zheng D."/>
            <person name="Pang J."/>
            <person name="Liu Y."/>
            <person name="Luo S."/>
            <person name="Meng S."/>
            <person name="Qian L."/>
            <person name="Wei D."/>
            <person name="Dai S."/>
            <person name="Zhou R."/>
        </authorList>
    </citation>
    <scope>NUCLEOTIDE SEQUENCE [LARGE SCALE GENOMIC DNA]</scope>
    <source>
        <strain evidence="1">BV-YZ2020</strain>
    </source>
</reference>
<gene>
    <name evidence="1" type="ORF">L6164_026277</name>
</gene>
<evidence type="ECO:0000313" key="1">
    <source>
        <dbReference type="EMBL" id="KAI4313286.1"/>
    </source>
</evidence>
<evidence type="ECO:0000313" key="2">
    <source>
        <dbReference type="Proteomes" id="UP000828941"/>
    </source>
</evidence>
<dbReference type="EMBL" id="CM039436">
    <property type="protein sequence ID" value="KAI4313286.1"/>
    <property type="molecule type" value="Genomic_DNA"/>
</dbReference>
<keyword evidence="2" id="KW-1185">Reference proteome</keyword>
<comment type="caution">
    <text evidence="1">The sequence shown here is derived from an EMBL/GenBank/DDBJ whole genome shotgun (WGS) entry which is preliminary data.</text>
</comment>
<name>A0ACB9LPM0_BAUVA</name>
<accession>A0ACB9LPM0</accession>
<protein>
    <submittedName>
        <fullName evidence="1">Uncharacterized protein</fullName>
    </submittedName>
</protein>
<proteinExistence type="predicted"/>
<dbReference type="Proteomes" id="UP000828941">
    <property type="component" value="Chromosome 11"/>
</dbReference>